<sequence>MLNETFAAEATAAFNKTPAQGPYTLAMSNSAIWVPLPNISITYTTITDAIRLLANASSPSALHLPPAYDGDESLIAGYRAQLLALADLYANPRSPSLESAFATGNSVAAVLLHPLSRGTARLNLTHPFEPPVLDYRSASNPIDMAVHLAHTRYLRRMMHTDTLKGLGAFEDGPGEALQTDEELVAWIRQNTVQSYMHPCCTAAMLPRDKGGVVGPDLRVHGAKGLRVVDMSVLPVLPAAHLSWTAYAVGEKAADIIIRQWSKGKDSD</sequence>
<dbReference type="Proteomes" id="UP001197093">
    <property type="component" value="Unassembled WGS sequence"/>
</dbReference>
<dbReference type="InterPro" id="IPR036188">
    <property type="entry name" value="FAD/NAD-bd_sf"/>
</dbReference>
<gene>
    <name evidence="3" type="ORF">NEMBOFW57_002768</name>
</gene>
<feature type="domain" description="Glucose-methanol-choline oxidoreductase C-terminal" evidence="2">
    <location>
        <begin position="114"/>
        <end position="249"/>
    </location>
</feature>
<dbReference type="EMBL" id="JAHCVI010000001">
    <property type="protein sequence ID" value="KAG7292729.1"/>
    <property type="molecule type" value="Genomic_DNA"/>
</dbReference>
<dbReference type="PANTHER" id="PTHR11552:SF115">
    <property type="entry name" value="DEHYDROGENASE XPTC-RELATED"/>
    <property type="match status" value="1"/>
</dbReference>
<evidence type="ECO:0000259" key="2">
    <source>
        <dbReference type="Pfam" id="PF05199"/>
    </source>
</evidence>
<dbReference type="InterPro" id="IPR012132">
    <property type="entry name" value="GMC_OxRdtase"/>
</dbReference>
<organism evidence="3 4">
    <name type="scientific">Staphylotrichum longicolle</name>
    <dbReference type="NCBI Taxonomy" id="669026"/>
    <lineage>
        <taxon>Eukaryota</taxon>
        <taxon>Fungi</taxon>
        <taxon>Dikarya</taxon>
        <taxon>Ascomycota</taxon>
        <taxon>Pezizomycotina</taxon>
        <taxon>Sordariomycetes</taxon>
        <taxon>Sordariomycetidae</taxon>
        <taxon>Sordariales</taxon>
        <taxon>Chaetomiaceae</taxon>
        <taxon>Staphylotrichum</taxon>
    </lineage>
</organism>
<dbReference type="AlphaFoldDB" id="A0AAD4HYZ4"/>
<name>A0AAD4HYZ4_9PEZI</name>
<keyword evidence="4" id="KW-1185">Reference proteome</keyword>
<reference evidence="3" key="1">
    <citation type="submission" date="2023-02" db="EMBL/GenBank/DDBJ databases">
        <authorList>
            <person name="Palmer J.M."/>
        </authorList>
    </citation>
    <scope>NUCLEOTIDE SEQUENCE</scope>
    <source>
        <strain evidence="3">FW57</strain>
    </source>
</reference>
<dbReference type="SUPFAM" id="SSF54373">
    <property type="entry name" value="FAD-linked reductases, C-terminal domain"/>
    <property type="match status" value="1"/>
</dbReference>
<protein>
    <recommendedName>
        <fullName evidence="2">Glucose-methanol-choline oxidoreductase C-terminal domain-containing protein</fullName>
    </recommendedName>
</protein>
<proteinExistence type="inferred from homology"/>
<dbReference type="GO" id="GO:0044550">
    <property type="term" value="P:secondary metabolite biosynthetic process"/>
    <property type="evidence" value="ECO:0007669"/>
    <property type="project" value="TreeGrafter"/>
</dbReference>
<dbReference type="GO" id="GO:0050660">
    <property type="term" value="F:flavin adenine dinucleotide binding"/>
    <property type="evidence" value="ECO:0007669"/>
    <property type="project" value="InterPro"/>
</dbReference>
<dbReference type="SUPFAM" id="SSF51905">
    <property type="entry name" value="FAD/NAD(P)-binding domain"/>
    <property type="match status" value="1"/>
</dbReference>
<evidence type="ECO:0000313" key="3">
    <source>
        <dbReference type="EMBL" id="KAG7292729.1"/>
    </source>
</evidence>
<dbReference type="InterPro" id="IPR007867">
    <property type="entry name" value="GMC_OxRtase_C"/>
</dbReference>
<dbReference type="GO" id="GO:0016614">
    <property type="term" value="F:oxidoreductase activity, acting on CH-OH group of donors"/>
    <property type="evidence" value="ECO:0007669"/>
    <property type="project" value="InterPro"/>
</dbReference>
<evidence type="ECO:0000313" key="4">
    <source>
        <dbReference type="Proteomes" id="UP001197093"/>
    </source>
</evidence>
<dbReference type="Gene3D" id="3.30.560.10">
    <property type="entry name" value="Glucose Oxidase, domain 3"/>
    <property type="match status" value="1"/>
</dbReference>
<comment type="caution">
    <text evidence="3">The sequence shown here is derived from an EMBL/GenBank/DDBJ whole genome shotgun (WGS) entry which is preliminary data.</text>
</comment>
<comment type="similarity">
    <text evidence="1">Belongs to the GMC oxidoreductase family.</text>
</comment>
<evidence type="ECO:0000256" key="1">
    <source>
        <dbReference type="ARBA" id="ARBA00010790"/>
    </source>
</evidence>
<dbReference type="Pfam" id="PF05199">
    <property type="entry name" value="GMC_oxred_C"/>
    <property type="match status" value="1"/>
</dbReference>
<accession>A0AAD4HYZ4</accession>
<dbReference type="PANTHER" id="PTHR11552">
    <property type="entry name" value="GLUCOSE-METHANOL-CHOLINE GMC OXIDOREDUCTASE"/>
    <property type="match status" value="1"/>
</dbReference>